<dbReference type="AlphaFoldDB" id="A0A1X2HQ32"/>
<keyword evidence="1" id="KW-0812">Transmembrane</keyword>
<organism evidence="2 3">
    <name type="scientific">Syncephalastrum racemosum</name>
    <name type="common">Filamentous fungus</name>
    <dbReference type="NCBI Taxonomy" id="13706"/>
    <lineage>
        <taxon>Eukaryota</taxon>
        <taxon>Fungi</taxon>
        <taxon>Fungi incertae sedis</taxon>
        <taxon>Mucoromycota</taxon>
        <taxon>Mucoromycotina</taxon>
        <taxon>Mucoromycetes</taxon>
        <taxon>Mucorales</taxon>
        <taxon>Syncephalastraceae</taxon>
        <taxon>Syncephalastrum</taxon>
    </lineage>
</organism>
<gene>
    <name evidence="2" type="ORF">BCR43DRAFT_487043</name>
</gene>
<keyword evidence="1" id="KW-0472">Membrane</keyword>
<keyword evidence="3" id="KW-1185">Reference proteome</keyword>
<dbReference type="InParanoid" id="A0A1X2HQ32"/>
<evidence type="ECO:0000256" key="1">
    <source>
        <dbReference type="SAM" id="Phobius"/>
    </source>
</evidence>
<evidence type="ECO:0000313" key="2">
    <source>
        <dbReference type="EMBL" id="ORZ01505.1"/>
    </source>
</evidence>
<feature type="transmembrane region" description="Helical" evidence="1">
    <location>
        <begin position="69"/>
        <end position="85"/>
    </location>
</feature>
<dbReference type="Proteomes" id="UP000242180">
    <property type="component" value="Unassembled WGS sequence"/>
</dbReference>
<dbReference type="EMBL" id="MCGN01000002">
    <property type="protein sequence ID" value="ORZ01505.1"/>
    <property type="molecule type" value="Genomic_DNA"/>
</dbReference>
<name>A0A1X2HQ32_SYNRA</name>
<keyword evidence="1" id="KW-1133">Transmembrane helix</keyword>
<reference evidence="2 3" key="1">
    <citation type="submission" date="2016-07" db="EMBL/GenBank/DDBJ databases">
        <title>Pervasive Adenine N6-methylation of Active Genes in Fungi.</title>
        <authorList>
            <consortium name="DOE Joint Genome Institute"/>
            <person name="Mondo S.J."/>
            <person name="Dannebaum R.O."/>
            <person name="Kuo R.C."/>
            <person name="Labutti K."/>
            <person name="Haridas S."/>
            <person name="Kuo A."/>
            <person name="Salamov A."/>
            <person name="Ahrendt S.R."/>
            <person name="Lipzen A."/>
            <person name="Sullivan W."/>
            <person name="Andreopoulos W.B."/>
            <person name="Clum A."/>
            <person name="Lindquist E."/>
            <person name="Daum C."/>
            <person name="Ramamoorthy G.K."/>
            <person name="Gryganskyi A."/>
            <person name="Culley D."/>
            <person name="Magnuson J.K."/>
            <person name="James T.Y."/>
            <person name="O'Malley M.A."/>
            <person name="Stajich J.E."/>
            <person name="Spatafora J.W."/>
            <person name="Visel A."/>
            <person name="Grigoriev I.V."/>
        </authorList>
    </citation>
    <scope>NUCLEOTIDE SEQUENCE [LARGE SCALE GENOMIC DNA]</scope>
    <source>
        <strain evidence="2 3">NRRL 2496</strain>
    </source>
</reference>
<sequence length="88" mass="10160">MLVLALTTVQSMYSSFFFYHRLRWGLCKQEYKLGSFFLSIPFNASLSQACSTSVVVPFNKHILIYNGNYILYLVTTVIQPLYIFISDS</sequence>
<accession>A0A1X2HQ32</accession>
<proteinExistence type="predicted"/>
<comment type="caution">
    <text evidence="2">The sequence shown here is derived from an EMBL/GenBank/DDBJ whole genome shotgun (WGS) entry which is preliminary data.</text>
</comment>
<evidence type="ECO:0000313" key="3">
    <source>
        <dbReference type="Proteomes" id="UP000242180"/>
    </source>
</evidence>
<protein>
    <submittedName>
        <fullName evidence="2">Uncharacterized protein</fullName>
    </submittedName>
</protein>